<comment type="caution">
    <text evidence="2">The sequence shown here is derived from an EMBL/GenBank/DDBJ whole genome shotgun (WGS) entry which is preliminary data.</text>
</comment>
<protein>
    <submittedName>
        <fullName evidence="2">20856_t:CDS:1</fullName>
    </submittedName>
</protein>
<feature type="compositionally biased region" description="Polar residues" evidence="1">
    <location>
        <begin position="1"/>
        <end position="19"/>
    </location>
</feature>
<keyword evidence="3" id="KW-1185">Reference proteome</keyword>
<feature type="region of interest" description="Disordered" evidence="1">
    <location>
        <begin position="1"/>
        <end position="26"/>
    </location>
</feature>
<evidence type="ECO:0000313" key="3">
    <source>
        <dbReference type="Proteomes" id="UP000789405"/>
    </source>
</evidence>
<evidence type="ECO:0000256" key="1">
    <source>
        <dbReference type="SAM" id="MobiDB-lite"/>
    </source>
</evidence>
<organism evidence="2 3">
    <name type="scientific">Dentiscutata erythropus</name>
    <dbReference type="NCBI Taxonomy" id="1348616"/>
    <lineage>
        <taxon>Eukaryota</taxon>
        <taxon>Fungi</taxon>
        <taxon>Fungi incertae sedis</taxon>
        <taxon>Mucoromycota</taxon>
        <taxon>Glomeromycotina</taxon>
        <taxon>Glomeromycetes</taxon>
        <taxon>Diversisporales</taxon>
        <taxon>Gigasporaceae</taxon>
        <taxon>Dentiscutata</taxon>
    </lineage>
</organism>
<dbReference type="Proteomes" id="UP000789405">
    <property type="component" value="Unassembled WGS sequence"/>
</dbReference>
<feature type="compositionally biased region" description="Basic and acidic residues" evidence="1">
    <location>
        <begin position="51"/>
        <end position="65"/>
    </location>
</feature>
<dbReference type="EMBL" id="CAJVPY010003131">
    <property type="protein sequence ID" value="CAG8582504.1"/>
    <property type="molecule type" value="Genomic_DNA"/>
</dbReference>
<name>A0A9N9BWR2_9GLOM</name>
<reference evidence="2" key="1">
    <citation type="submission" date="2021-06" db="EMBL/GenBank/DDBJ databases">
        <authorList>
            <person name="Kallberg Y."/>
            <person name="Tangrot J."/>
            <person name="Rosling A."/>
        </authorList>
    </citation>
    <scope>NUCLEOTIDE SEQUENCE</scope>
    <source>
        <strain evidence="2">MA453B</strain>
    </source>
</reference>
<proteinExistence type="predicted"/>
<feature type="region of interest" description="Disordered" evidence="1">
    <location>
        <begin position="51"/>
        <end position="81"/>
    </location>
</feature>
<accession>A0A9N9BWR2</accession>
<dbReference type="AlphaFoldDB" id="A0A9N9BWR2"/>
<feature type="compositionally biased region" description="Low complexity" evidence="1">
    <location>
        <begin position="66"/>
        <end position="81"/>
    </location>
</feature>
<evidence type="ECO:0000313" key="2">
    <source>
        <dbReference type="EMBL" id="CAG8582504.1"/>
    </source>
</evidence>
<gene>
    <name evidence="2" type="ORF">DERYTH_LOCUS6762</name>
</gene>
<dbReference type="OrthoDB" id="10435749at2759"/>
<sequence length="81" mass="9137">MSVSSTSKRTSANMANQISKKTKTETNRAKNSWIWNYFELKELKIVKDTSENIHNNSNEDSHDNSDNNNTPTSPPCSTTCI</sequence>